<dbReference type="EMBL" id="JASKHM010000014">
    <property type="protein sequence ID" value="MEQ4485198.1"/>
    <property type="molecule type" value="Genomic_DNA"/>
</dbReference>
<proteinExistence type="predicted"/>
<keyword evidence="2" id="KW-1185">Reference proteome</keyword>
<name>A0ABV1KZN8_9BACL</name>
<accession>A0ABV1KZN8</accession>
<reference evidence="1 2" key="1">
    <citation type="journal article" date="2023" name="Genome Announc.">
        <title>Pan-Genome Analyses of the Genus Cohnella and Proposal of the Novel Species Cohnella silvisoli sp. nov., Isolated from Forest Soil.</title>
        <authorList>
            <person name="Wang C."/>
            <person name="Mao L."/>
            <person name="Bao G."/>
            <person name="Zhu H."/>
        </authorList>
    </citation>
    <scope>NUCLEOTIDE SEQUENCE [LARGE SCALE GENOMIC DNA]</scope>
    <source>
        <strain evidence="1 2">NL03-T5-1</strain>
    </source>
</reference>
<sequence length="79" mass="8589">MVTEHTPPSPAELFAEALALVGEHRAEIRRLKANITHVRQYAESLASDSRFGGAYGDIGGKLIVAEHADFKKKDVGVDE</sequence>
<comment type="caution">
    <text evidence="1">The sequence shown here is derived from an EMBL/GenBank/DDBJ whole genome shotgun (WGS) entry which is preliminary data.</text>
</comment>
<organism evidence="1 2">
    <name type="scientific">Cohnella silvisoli</name>
    <dbReference type="NCBI Taxonomy" id="2873699"/>
    <lineage>
        <taxon>Bacteria</taxon>
        <taxon>Bacillati</taxon>
        <taxon>Bacillota</taxon>
        <taxon>Bacilli</taxon>
        <taxon>Bacillales</taxon>
        <taxon>Paenibacillaceae</taxon>
        <taxon>Cohnella</taxon>
    </lineage>
</organism>
<gene>
    <name evidence="1" type="ORF">QJS35_22685</name>
</gene>
<dbReference type="Proteomes" id="UP001493487">
    <property type="component" value="Unassembled WGS sequence"/>
</dbReference>
<evidence type="ECO:0000313" key="2">
    <source>
        <dbReference type="Proteomes" id="UP001493487"/>
    </source>
</evidence>
<protein>
    <submittedName>
        <fullName evidence="1">Uncharacterized protein</fullName>
    </submittedName>
</protein>
<evidence type="ECO:0000313" key="1">
    <source>
        <dbReference type="EMBL" id="MEQ4485198.1"/>
    </source>
</evidence>
<dbReference type="RefSeq" id="WP_232187368.1">
    <property type="nucleotide sequence ID" value="NZ_JAIOAP010000012.1"/>
</dbReference>